<proteinExistence type="predicted"/>
<evidence type="ECO:0000313" key="1">
    <source>
        <dbReference type="EMBL" id="BAI64708.1"/>
    </source>
</evidence>
<evidence type="ECO:0000313" key="2">
    <source>
        <dbReference type="Proteomes" id="UP000001883"/>
    </source>
</evidence>
<organism evidence="1 2">
    <name type="scientific">Rothia mucilaginosa (strain DY-18)</name>
    <name type="common">Stomatococcus mucilaginosus</name>
    <dbReference type="NCBI Taxonomy" id="680646"/>
    <lineage>
        <taxon>Bacteria</taxon>
        <taxon>Bacillati</taxon>
        <taxon>Actinomycetota</taxon>
        <taxon>Actinomycetes</taxon>
        <taxon>Micrococcales</taxon>
        <taxon>Micrococcaceae</taxon>
        <taxon>Rothia</taxon>
    </lineage>
</organism>
<keyword evidence="2" id="KW-1185">Reference proteome</keyword>
<protein>
    <submittedName>
        <fullName evidence="1">Uncharacterized protein containing LysM domain</fullName>
    </submittedName>
</protein>
<reference evidence="1 2" key="3">
    <citation type="journal article" date="2010" name="Sequencing">
        <title>Complete Genome Sequence of Rothia mucilaginosa DY-18: A Clinical Isolate with Dense Meshwork-Like Structures from a Persistent Apical Periodontitis Lesion.</title>
        <authorList>
            <person name="Yamane K."/>
            <person name="Nambu T."/>
            <person name="Yamanaka T."/>
            <person name="Mashimo C."/>
            <person name="Sugimori C."/>
            <person name="Leung K.-P."/>
            <person name="Fukushima H."/>
        </authorList>
    </citation>
    <scope>NUCLEOTIDE SEQUENCE [LARGE SCALE GENOMIC DNA]</scope>
    <source>
        <strain evidence="1 2">DY-18</strain>
    </source>
</reference>
<name>D2NST2_ROTMD</name>
<dbReference type="Proteomes" id="UP000001883">
    <property type="component" value="Chromosome"/>
</dbReference>
<dbReference type="EMBL" id="AP011540">
    <property type="protein sequence ID" value="BAI64708.1"/>
    <property type="molecule type" value="Genomic_DNA"/>
</dbReference>
<dbReference type="PROSITE" id="PS51257">
    <property type="entry name" value="PROKAR_LIPOPROTEIN"/>
    <property type="match status" value="1"/>
</dbReference>
<dbReference type="HOGENOM" id="CLU_470806_0_0_11"/>
<reference evidence="1 2" key="2">
    <citation type="journal article" date="2010" name="J Osaka Dent Univ">
        <title>Isolation and identification of Rothia mucilaginosa from persistent apical periodontitis lesions.</title>
        <authorList>
            <person name="Yamane K."/>
            <person name="Yoshida M."/>
            <person name="Fujihira T."/>
            <person name="Baba T."/>
            <person name="Tsuji N."/>
            <person name="Hayashi H."/>
            <person name="Sugimori C."/>
            <person name="Yamanaka T."/>
            <person name="Mashimo C."/>
            <person name="Nambu T."/>
            <person name="Kawai H."/>
            <person name="Fukushima H."/>
        </authorList>
    </citation>
    <scope>NUCLEOTIDE SEQUENCE [LARGE SCALE GENOMIC DNA]</scope>
    <source>
        <strain evidence="1 2">DY-18</strain>
    </source>
</reference>
<accession>D2NST2</accession>
<dbReference type="KEGG" id="rmu:RMDY18_08760"/>
<dbReference type="AlphaFoldDB" id="D2NST2"/>
<reference evidence="2" key="1">
    <citation type="submission" date="2009-07" db="EMBL/GenBank/DDBJ databases">
        <title>Complete genome sequence of Rothia mucilaginosa DJ.</title>
        <authorList>
            <person name="Yamane K."/>
            <person name="Nambu T."/>
            <person name="Mashimo C."/>
            <person name="Sugimori C."/>
            <person name="Yamanaka T."/>
            <person name="Leung K."/>
            <person name="Fukushima H."/>
        </authorList>
    </citation>
    <scope>NUCLEOTIDE SEQUENCE [LARGE SCALE GENOMIC DNA]</scope>
    <source>
        <strain evidence="2">DY-18</strain>
    </source>
</reference>
<gene>
    <name evidence="1" type="ordered locus">RMDY18_08760</name>
</gene>
<sequence length="579" mass="59679">MALGVRGGSSGCVTNLSLGCLRRRHAGLGYDNRTIFAHFGGEDAGGAVAVIANSGVVTLGSCRQGRCGVVRIAHGSGGDCHLVYRAVGVAGCHHCVCVTGLQQFSKNADLDAEGAVHDFRSGNVVGCQSITGDVAVCIQAEDSDLHTVSDGLVGEAGAIEGQDVVLVVRIQGCILGGEGCILGCCGSLRSGGLGLLGCRGFSLGCFRSRSFFLGSLSLGSFGCRGLVSLGGLRCRGHGSGSLVSLRGFRCRGYGSGGLFVLGCLGRGGLGDLEGGESHELLVSLSSLRVAHSNQSVGSAGGQLACLNSEGSLEGAVLNLVRRHGHGGDGVTGNLLVLIQRVDADLNAGANLLAVEAGTNNAHGVELRITGEACVLDGDEGVSLLHLGSGGLSLGGFSLRSLSLRSLCLRSLGLRRFGCLSLRCFGCLSLRCFGCLSLRCFGCLSLRCFSLRCFSLRSFGCLSLGSISLRCFSCLSLRSFSLRSFGCLSLGSLGCVAAGQGRSLRRCLLINNLLLLIGGCFCREGCRDCCYRTSGKSCRSCDLVNATGSLRHFSSISELSVVNLRGVPPSLRGAQIHTWV</sequence>